<sequence>MRMHTDTPSLKLA</sequence>
<evidence type="ECO:0000313" key="2">
    <source>
        <dbReference type="Proteomes" id="UP000652761"/>
    </source>
</evidence>
<keyword evidence="2" id="KW-1185">Reference proteome</keyword>
<dbReference type="Proteomes" id="UP000652761">
    <property type="component" value="Unassembled WGS sequence"/>
</dbReference>
<gene>
    <name evidence="1" type="ORF">Taro_041399</name>
</gene>
<dbReference type="EMBL" id="NMUH01004145">
    <property type="protein sequence ID" value="MQM08541.1"/>
    <property type="molecule type" value="Genomic_DNA"/>
</dbReference>
<protein>
    <submittedName>
        <fullName evidence="1">Uncharacterized protein</fullName>
    </submittedName>
</protein>
<accession>A0A843WTF9</accession>
<name>A0A843WTF9_COLES</name>
<organism evidence="1 2">
    <name type="scientific">Colocasia esculenta</name>
    <name type="common">Wild taro</name>
    <name type="synonym">Arum esculentum</name>
    <dbReference type="NCBI Taxonomy" id="4460"/>
    <lineage>
        <taxon>Eukaryota</taxon>
        <taxon>Viridiplantae</taxon>
        <taxon>Streptophyta</taxon>
        <taxon>Embryophyta</taxon>
        <taxon>Tracheophyta</taxon>
        <taxon>Spermatophyta</taxon>
        <taxon>Magnoliopsida</taxon>
        <taxon>Liliopsida</taxon>
        <taxon>Araceae</taxon>
        <taxon>Aroideae</taxon>
        <taxon>Colocasieae</taxon>
        <taxon>Colocasia</taxon>
    </lineage>
</organism>
<comment type="caution">
    <text evidence="1">The sequence shown here is derived from an EMBL/GenBank/DDBJ whole genome shotgun (WGS) entry which is preliminary data.</text>
</comment>
<proteinExistence type="predicted"/>
<reference evidence="1" key="1">
    <citation type="submission" date="2017-07" db="EMBL/GenBank/DDBJ databases">
        <title>Taro Niue Genome Assembly and Annotation.</title>
        <authorList>
            <person name="Atibalentja N."/>
            <person name="Keating K."/>
            <person name="Fields C.J."/>
        </authorList>
    </citation>
    <scope>NUCLEOTIDE SEQUENCE</scope>
    <source>
        <strain evidence="1">Niue_2</strain>
        <tissue evidence="1">Leaf</tissue>
    </source>
</reference>
<evidence type="ECO:0000313" key="1">
    <source>
        <dbReference type="EMBL" id="MQM08541.1"/>
    </source>
</evidence>